<protein>
    <submittedName>
        <fullName evidence="2">SagB-type dehydrogenase domain-containing protein</fullName>
    </submittedName>
</protein>
<dbReference type="AlphaFoldDB" id="A0A239H3A2"/>
<dbReference type="PANTHER" id="PTHR43745">
    <property type="entry name" value="NITROREDUCTASE MJ1384-RELATED"/>
    <property type="match status" value="1"/>
</dbReference>
<gene>
    <name evidence="2" type="ORF">SAMN05421642_10561</name>
</gene>
<dbReference type="PANTHER" id="PTHR43745:SF2">
    <property type="entry name" value="NITROREDUCTASE MJ1384-RELATED"/>
    <property type="match status" value="1"/>
</dbReference>
<dbReference type="Proteomes" id="UP000198327">
    <property type="component" value="Unassembled WGS sequence"/>
</dbReference>
<evidence type="ECO:0000313" key="2">
    <source>
        <dbReference type="EMBL" id="SNS75625.1"/>
    </source>
</evidence>
<feature type="domain" description="Nitroreductase" evidence="1">
    <location>
        <begin position="56"/>
        <end position="224"/>
    </location>
</feature>
<evidence type="ECO:0000313" key="3">
    <source>
        <dbReference type="Proteomes" id="UP000198327"/>
    </source>
</evidence>
<sequence length="233" mass="25045">MTADPDAALAAIDSIRRYLGEHPSGSRHEAHRGPTPTELGRLGCAPNSDLAKVLVDRRSHYCYAGAPADDDLAGLLRWGCGSAPRNGVSRLLAPSAGGHDALDVFVLSAGKIQRYNRFGDTLDEVAHYDREMLSPLFTQPEFGIRVETFLAISADPRVGVSTYGARHYRTLHIDAGVLAAHCSLVAEALGLASCIVSGFDDDAWHRLLHLDAEQFVGLVMPVGKRPPAPGRSR</sequence>
<dbReference type="OrthoDB" id="3216751at2"/>
<keyword evidence="3" id="KW-1185">Reference proteome</keyword>
<accession>A0A239H3A2</accession>
<dbReference type="InterPro" id="IPR000415">
    <property type="entry name" value="Nitroreductase-like"/>
</dbReference>
<proteinExistence type="predicted"/>
<evidence type="ECO:0000259" key="1">
    <source>
        <dbReference type="Pfam" id="PF00881"/>
    </source>
</evidence>
<dbReference type="GO" id="GO:0016491">
    <property type="term" value="F:oxidoreductase activity"/>
    <property type="evidence" value="ECO:0007669"/>
    <property type="project" value="InterPro"/>
</dbReference>
<dbReference type="InterPro" id="IPR029479">
    <property type="entry name" value="Nitroreductase"/>
</dbReference>
<dbReference type="EMBL" id="FZOW01000005">
    <property type="protein sequence ID" value="SNS75625.1"/>
    <property type="molecule type" value="Genomic_DNA"/>
</dbReference>
<name>A0A239H3A2_9NOCA</name>
<reference evidence="3" key="1">
    <citation type="submission" date="2017-06" db="EMBL/GenBank/DDBJ databases">
        <authorList>
            <person name="Varghese N."/>
            <person name="Submissions S."/>
        </authorList>
    </citation>
    <scope>NUCLEOTIDE SEQUENCE [LARGE SCALE GENOMIC DNA]</scope>
    <source>
        <strain evidence="3">JCM 23211</strain>
    </source>
</reference>
<dbReference type="Gene3D" id="3.40.109.10">
    <property type="entry name" value="NADH Oxidase"/>
    <property type="match status" value="1"/>
</dbReference>
<dbReference type="RefSeq" id="WP_089245630.1">
    <property type="nucleotide sequence ID" value="NZ_FZOW01000005.1"/>
</dbReference>
<dbReference type="InterPro" id="IPR052544">
    <property type="entry name" value="Bacteriocin_Proc_Enz"/>
</dbReference>
<organism evidence="2 3">
    <name type="scientific">Rhodococcoides kyotonense</name>
    <dbReference type="NCBI Taxonomy" id="398843"/>
    <lineage>
        <taxon>Bacteria</taxon>
        <taxon>Bacillati</taxon>
        <taxon>Actinomycetota</taxon>
        <taxon>Actinomycetes</taxon>
        <taxon>Mycobacteriales</taxon>
        <taxon>Nocardiaceae</taxon>
        <taxon>Rhodococcoides</taxon>
    </lineage>
</organism>
<dbReference type="SUPFAM" id="SSF55469">
    <property type="entry name" value="FMN-dependent nitroreductase-like"/>
    <property type="match status" value="1"/>
</dbReference>
<dbReference type="Pfam" id="PF00881">
    <property type="entry name" value="Nitroreductase"/>
    <property type="match status" value="1"/>
</dbReference>